<accession>A0A4U5MKB3</accession>
<feature type="region of interest" description="Disordered" evidence="1">
    <location>
        <begin position="1"/>
        <end position="55"/>
    </location>
</feature>
<comment type="caution">
    <text evidence="3">The sequence shown here is derived from an EMBL/GenBank/DDBJ whole genome shotgun (WGS) entry which is preliminary data.</text>
</comment>
<dbReference type="EMBL" id="AZBU02000007">
    <property type="protein sequence ID" value="TKR69543.1"/>
    <property type="molecule type" value="Genomic_DNA"/>
</dbReference>
<reference evidence="3 4" key="2">
    <citation type="journal article" date="2019" name="G3 (Bethesda)">
        <title>Hybrid Assembly of the Genome of the Entomopathogenic Nematode Steinernema carpocapsae Identifies the X-Chromosome.</title>
        <authorList>
            <person name="Serra L."/>
            <person name="Macchietto M."/>
            <person name="Macias-Munoz A."/>
            <person name="McGill C.J."/>
            <person name="Rodriguez I.M."/>
            <person name="Rodriguez B."/>
            <person name="Murad R."/>
            <person name="Mortazavi A."/>
        </authorList>
    </citation>
    <scope>NUCLEOTIDE SEQUENCE [LARGE SCALE GENOMIC DNA]</scope>
    <source>
        <strain evidence="3 4">ALL</strain>
    </source>
</reference>
<keyword evidence="2" id="KW-0472">Membrane</keyword>
<gene>
    <name evidence="3" type="ORF">L596_021688</name>
</gene>
<feature type="transmembrane region" description="Helical" evidence="2">
    <location>
        <begin position="115"/>
        <end position="138"/>
    </location>
</feature>
<evidence type="ECO:0000256" key="1">
    <source>
        <dbReference type="SAM" id="MobiDB-lite"/>
    </source>
</evidence>
<evidence type="ECO:0000313" key="3">
    <source>
        <dbReference type="EMBL" id="TKR69543.1"/>
    </source>
</evidence>
<dbReference type="AlphaFoldDB" id="A0A4U5MKB3"/>
<organism evidence="3 4">
    <name type="scientific">Steinernema carpocapsae</name>
    <name type="common">Entomopathogenic nematode</name>
    <dbReference type="NCBI Taxonomy" id="34508"/>
    <lineage>
        <taxon>Eukaryota</taxon>
        <taxon>Metazoa</taxon>
        <taxon>Ecdysozoa</taxon>
        <taxon>Nematoda</taxon>
        <taxon>Chromadorea</taxon>
        <taxon>Rhabditida</taxon>
        <taxon>Tylenchina</taxon>
        <taxon>Panagrolaimomorpha</taxon>
        <taxon>Strongyloidoidea</taxon>
        <taxon>Steinernematidae</taxon>
        <taxon>Steinernema</taxon>
    </lineage>
</organism>
<reference evidence="3 4" key="1">
    <citation type="journal article" date="2015" name="Genome Biol.">
        <title>Comparative genomics of Steinernema reveals deeply conserved gene regulatory networks.</title>
        <authorList>
            <person name="Dillman A.R."/>
            <person name="Macchietto M."/>
            <person name="Porter C.F."/>
            <person name="Rogers A."/>
            <person name="Williams B."/>
            <person name="Antoshechkin I."/>
            <person name="Lee M.M."/>
            <person name="Goodwin Z."/>
            <person name="Lu X."/>
            <person name="Lewis E.E."/>
            <person name="Goodrich-Blair H."/>
            <person name="Stock S.P."/>
            <person name="Adams B.J."/>
            <person name="Sternberg P.W."/>
            <person name="Mortazavi A."/>
        </authorList>
    </citation>
    <scope>NUCLEOTIDE SEQUENCE [LARGE SCALE GENOMIC DNA]</scope>
    <source>
        <strain evidence="3 4">ALL</strain>
    </source>
</reference>
<keyword evidence="2" id="KW-1133">Transmembrane helix</keyword>
<proteinExistence type="predicted"/>
<name>A0A4U5MKB3_STECR</name>
<evidence type="ECO:0000256" key="2">
    <source>
        <dbReference type="SAM" id="Phobius"/>
    </source>
</evidence>
<evidence type="ECO:0000313" key="4">
    <source>
        <dbReference type="Proteomes" id="UP000298663"/>
    </source>
</evidence>
<keyword evidence="2" id="KW-0812">Transmembrane</keyword>
<dbReference type="Proteomes" id="UP000298663">
    <property type="component" value="Unassembled WGS sequence"/>
</dbReference>
<protein>
    <submittedName>
        <fullName evidence="3">Uncharacterized protein</fullName>
    </submittedName>
</protein>
<sequence>MADNDEPIPEITPANSAPSAGNYEPLKAKATNSKTSIKENNNSKESLMSKESLKETSSQSKVVSAIGSTIGSVNKVRKNTIPVEERIENDETHRTGVTAVAMIDKKRNTKQKVCAILSAIFFVIFLSLASGCAVLLVLKIKLRGRLMQLLEPKLDQFQDSKEQIFGSA</sequence>
<keyword evidence="4" id="KW-1185">Reference proteome</keyword>